<dbReference type="OrthoDB" id="18585at2759"/>
<proteinExistence type="inferred from homology"/>
<comment type="subcellular location">
    <subcellularLocation>
        <location evidence="1">Membrane</location>
    </subcellularLocation>
</comment>
<feature type="non-terminal residue" evidence="8">
    <location>
        <position position="1"/>
    </location>
</feature>
<gene>
    <name evidence="8" type="ORF">TELCIR_05564</name>
</gene>
<evidence type="ECO:0000313" key="8">
    <source>
        <dbReference type="EMBL" id="PIO72511.1"/>
    </source>
</evidence>
<evidence type="ECO:0000256" key="2">
    <source>
        <dbReference type="ARBA" id="ARBA00010532"/>
    </source>
</evidence>
<evidence type="ECO:0000256" key="4">
    <source>
        <dbReference type="ARBA" id="ARBA00022989"/>
    </source>
</evidence>
<dbReference type="PANTHER" id="PTHR11923">
    <property type="entry name" value="SCAVENGER RECEPTOR CLASS B TYPE-1 SR-B1"/>
    <property type="match status" value="1"/>
</dbReference>
<sequence length="297" mass="33466">RDRLGYEELNGTRRLNPMTQKWVHPEYHMQVEIWMFNLTNHAEKLVDFVQQGGYPAKFAIEALLVYLKRESPFIDVSVREALYDGYQDPLLGKQNNTDDGLYEVSTGLNDVFNIGKVFTFNNMSVMPETVWDSADAREIRGTDGQLFSPLLEEGKELEIFAAGCLPKGLLDIGRCLPGTPRIYISNPHFFGAAPEVISSIQGMKKPNEEDDQTYVDIEPISGVPIFARRVTQINVGMLKGNLKHLVYIFGVTILTVGLLMWFAVVAVVVVRTVVKPRDDEEQAILQEDVVEEEVGDI</sequence>
<dbReference type="GO" id="GO:0016020">
    <property type="term" value="C:membrane"/>
    <property type="evidence" value="ECO:0007669"/>
    <property type="project" value="UniProtKB-SubCell"/>
</dbReference>
<dbReference type="Proteomes" id="UP000230423">
    <property type="component" value="Unassembled WGS sequence"/>
</dbReference>
<evidence type="ECO:0000256" key="1">
    <source>
        <dbReference type="ARBA" id="ARBA00004370"/>
    </source>
</evidence>
<organism evidence="8 9">
    <name type="scientific">Teladorsagia circumcincta</name>
    <name type="common">Brown stomach worm</name>
    <name type="synonym">Ostertagia circumcincta</name>
    <dbReference type="NCBI Taxonomy" id="45464"/>
    <lineage>
        <taxon>Eukaryota</taxon>
        <taxon>Metazoa</taxon>
        <taxon>Ecdysozoa</taxon>
        <taxon>Nematoda</taxon>
        <taxon>Chromadorea</taxon>
        <taxon>Rhabditida</taxon>
        <taxon>Rhabditina</taxon>
        <taxon>Rhabditomorpha</taxon>
        <taxon>Strongyloidea</taxon>
        <taxon>Trichostrongylidae</taxon>
        <taxon>Teladorsagia</taxon>
    </lineage>
</organism>
<evidence type="ECO:0000256" key="7">
    <source>
        <dbReference type="SAM" id="Phobius"/>
    </source>
</evidence>
<comment type="similarity">
    <text evidence="2">Belongs to the CD36 family.</text>
</comment>
<dbReference type="Pfam" id="PF01130">
    <property type="entry name" value="CD36"/>
    <property type="match status" value="2"/>
</dbReference>
<evidence type="ECO:0000313" key="9">
    <source>
        <dbReference type="Proteomes" id="UP000230423"/>
    </source>
</evidence>
<evidence type="ECO:0000256" key="6">
    <source>
        <dbReference type="ARBA" id="ARBA00023180"/>
    </source>
</evidence>
<reference evidence="8 9" key="1">
    <citation type="submission" date="2015-09" db="EMBL/GenBank/DDBJ databases">
        <title>Draft genome of the parasitic nematode Teladorsagia circumcincta isolate WARC Sus (inbred).</title>
        <authorList>
            <person name="Mitreva M."/>
        </authorList>
    </citation>
    <scope>NUCLEOTIDE SEQUENCE [LARGE SCALE GENOMIC DNA]</scope>
    <source>
        <strain evidence="8 9">S</strain>
    </source>
</reference>
<dbReference type="AlphaFoldDB" id="A0A2G9UQG2"/>
<keyword evidence="9" id="KW-1185">Reference proteome</keyword>
<protein>
    <submittedName>
        <fullName evidence="8">CD36 family protein</fullName>
    </submittedName>
</protein>
<dbReference type="InterPro" id="IPR002159">
    <property type="entry name" value="CD36_fam"/>
</dbReference>
<name>A0A2G9UQG2_TELCI</name>
<dbReference type="PANTHER" id="PTHR11923:SF51">
    <property type="entry name" value="LYSOSOME MEMBRANE PROTEIN 2"/>
    <property type="match status" value="1"/>
</dbReference>
<evidence type="ECO:0000256" key="5">
    <source>
        <dbReference type="ARBA" id="ARBA00023136"/>
    </source>
</evidence>
<evidence type="ECO:0000256" key="3">
    <source>
        <dbReference type="ARBA" id="ARBA00022692"/>
    </source>
</evidence>
<keyword evidence="5 7" id="KW-0472">Membrane</keyword>
<keyword evidence="4 7" id="KW-1133">Transmembrane helix</keyword>
<dbReference type="GO" id="GO:0005044">
    <property type="term" value="F:scavenger receptor activity"/>
    <property type="evidence" value="ECO:0007669"/>
    <property type="project" value="TreeGrafter"/>
</dbReference>
<accession>A0A2G9UQG2</accession>
<feature type="transmembrane region" description="Helical" evidence="7">
    <location>
        <begin position="245"/>
        <end position="270"/>
    </location>
</feature>
<dbReference type="GO" id="GO:0005737">
    <property type="term" value="C:cytoplasm"/>
    <property type="evidence" value="ECO:0007669"/>
    <property type="project" value="TreeGrafter"/>
</dbReference>
<keyword evidence="3 7" id="KW-0812">Transmembrane</keyword>
<keyword evidence="6" id="KW-0325">Glycoprotein</keyword>
<dbReference type="EMBL" id="KZ345658">
    <property type="protein sequence ID" value="PIO72511.1"/>
    <property type="molecule type" value="Genomic_DNA"/>
</dbReference>